<feature type="transmembrane region" description="Helical" evidence="1">
    <location>
        <begin position="585"/>
        <end position="604"/>
    </location>
</feature>
<evidence type="ECO:0000313" key="5">
    <source>
        <dbReference type="Proteomes" id="UP001321249"/>
    </source>
</evidence>
<evidence type="ECO:0000313" key="3">
    <source>
        <dbReference type="EMBL" id="WFG39415.1"/>
    </source>
</evidence>
<reference evidence="4 5" key="1">
    <citation type="submission" date="2019-11" db="EMBL/GenBank/DDBJ databases">
        <authorList>
            <person name="Cho J.-C."/>
        </authorList>
    </citation>
    <scope>NUCLEOTIDE SEQUENCE [LARGE SCALE GENOMIC DNA]</scope>
    <source>
        <strain evidence="3 4">JH1073</strain>
        <strain evidence="2 5">JH702</strain>
    </source>
</reference>
<proteinExistence type="predicted"/>
<feature type="transmembrane region" description="Helical" evidence="1">
    <location>
        <begin position="214"/>
        <end position="237"/>
    </location>
</feature>
<feature type="transmembrane region" description="Helical" evidence="1">
    <location>
        <begin position="394"/>
        <end position="415"/>
    </location>
</feature>
<feature type="transmembrane region" description="Helical" evidence="1">
    <location>
        <begin position="480"/>
        <end position="500"/>
    </location>
</feature>
<feature type="transmembrane region" description="Helical" evidence="1">
    <location>
        <begin position="6"/>
        <end position="27"/>
    </location>
</feature>
<dbReference type="NCBIfam" id="TIGR03662">
    <property type="entry name" value="Chlor_Arch_YYY"/>
    <property type="match status" value="1"/>
</dbReference>
<feature type="transmembrane region" description="Helical" evidence="1">
    <location>
        <begin position="616"/>
        <end position="636"/>
    </location>
</feature>
<feature type="transmembrane region" description="Helical" evidence="1">
    <location>
        <begin position="310"/>
        <end position="330"/>
    </location>
</feature>
<protein>
    <recommendedName>
        <fullName evidence="6">Chlor_Arch_YYY domain-containing protein</fullName>
    </recommendedName>
</protein>
<evidence type="ECO:0000313" key="4">
    <source>
        <dbReference type="Proteomes" id="UP001219901"/>
    </source>
</evidence>
<name>A0AAJ5ZEC6_9CHLR</name>
<dbReference type="EMBL" id="CP046147">
    <property type="protein sequence ID" value="WFG39415.1"/>
    <property type="molecule type" value="Genomic_DNA"/>
</dbReference>
<evidence type="ECO:0000256" key="1">
    <source>
        <dbReference type="SAM" id="Phobius"/>
    </source>
</evidence>
<dbReference type="EMBL" id="WMBE01000001">
    <property type="protein sequence ID" value="MDG0865852.1"/>
    <property type="molecule type" value="Genomic_DNA"/>
</dbReference>
<dbReference type="AlphaFoldDB" id="A0AAJ5ZEC6"/>
<feature type="transmembrane region" description="Helical" evidence="1">
    <location>
        <begin position="178"/>
        <end position="202"/>
    </location>
</feature>
<dbReference type="Pfam" id="PF10060">
    <property type="entry name" value="DUF2298"/>
    <property type="match status" value="1"/>
</dbReference>
<dbReference type="RefSeq" id="WP_342823090.1">
    <property type="nucleotide sequence ID" value="NZ_CP046146.1"/>
</dbReference>
<keyword evidence="1" id="KW-1133">Transmembrane helix</keyword>
<dbReference type="Proteomes" id="UP001219901">
    <property type="component" value="Chromosome"/>
</dbReference>
<reference evidence="4" key="3">
    <citation type="submission" date="2023-06" db="EMBL/GenBank/DDBJ databases">
        <title>Pangenomics reveal diversification of enzyme families and niche specialization in globally abundant SAR202 bacteria.</title>
        <authorList>
            <person name="Saw J.H.W."/>
        </authorList>
    </citation>
    <scope>NUCLEOTIDE SEQUENCE [LARGE SCALE GENOMIC DNA]</scope>
    <source>
        <strain evidence="4">JH1073</strain>
    </source>
</reference>
<keyword evidence="1" id="KW-0812">Transmembrane</keyword>
<evidence type="ECO:0000313" key="2">
    <source>
        <dbReference type="EMBL" id="MDG0865852.1"/>
    </source>
</evidence>
<evidence type="ECO:0008006" key="6">
    <source>
        <dbReference type="Google" id="ProtNLM"/>
    </source>
</evidence>
<feature type="transmembrane region" description="Helical" evidence="1">
    <location>
        <begin position="342"/>
        <end position="359"/>
    </location>
</feature>
<feature type="transmembrane region" description="Helical" evidence="1">
    <location>
        <begin position="101"/>
        <end position="118"/>
    </location>
</feature>
<gene>
    <name evidence="2" type="ORF">GKO46_02040</name>
    <name evidence="3" type="ORF">GKO48_07220</name>
</gene>
<dbReference type="InterPro" id="IPR018746">
    <property type="entry name" value="DUF2298"/>
</dbReference>
<feature type="transmembrane region" description="Helical" evidence="1">
    <location>
        <begin position="520"/>
        <end position="539"/>
    </location>
</feature>
<feature type="transmembrane region" description="Helical" evidence="1">
    <location>
        <begin position="435"/>
        <end position="460"/>
    </location>
</feature>
<reference evidence="3" key="2">
    <citation type="journal article" date="2023" name="Nat. Commun.">
        <title>Cultivation of marine bacteria of the SAR202 clade.</title>
        <authorList>
            <person name="Lim Y."/>
            <person name="Seo J.H."/>
            <person name="Giovannoni S.J."/>
            <person name="Kang I."/>
            <person name="Cho J.C."/>
        </authorList>
    </citation>
    <scope>NUCLEOTIDE SEQUENCE</scope>
    <source>
        <strain evidence="3">JH1073</strain>
    </source>
</reference>
<organism evidence="3 4">
    <name type="scientific">Candidatus Lucifugimonas marina</name>
    <dbReference type="NCBI Taxonomy" id="3038979"/>
    <lineage>
        <taxon>Bacteria</taxon>
        <taxon>Bacillati</taxon>
        <taxon>Chloroflexota</taxon>
        <taxon>Dehalococcoidia</taxon>
        <taxon>SAR202 cluster</taxon>
        <taxon>Candidatus Lucifugimonadales</taxon>
        <taxon>Candidatus Lucifugimonadaceae</taxon>
        <taxon>Candidatus Lucifugimonas</taxon>
    </lineage>
</organism>
<feature type="transmembrane region" description="Helical" evidence="1">
    <location>
        <begin position="63"/>
        <end position="80"/>
    </location>
</feature>
<feature type="transmembrane region" description="Helical" evidence="1">
    <location>
        <begin position="365"/>
        <end position="382"/>
    </location>
</feature>
<sequence>MLQAIATLLTVELIGLAAYPVVARAFPVLADRGWAISKPVGMLLISTVIWLASYTQLIPNSPITWWVVFGLLAFSSVRILRSDYQSLKQTLVRRWRIILTIELIFILFFVMFLSMRAFDPAASGTEKPMDLMMLTAVASAEHAPPQDLWLAGEPIAYYYFGYWIYGGVNAMAGTIPAVAFNVGIALVAGLSASIAASFVVTLGRRDGIQTKTSLLAGGASAVLLLITSNLSGLWTLLDITKAAPAGLLNWYRGAEYDRVDRIVTWRPDDFWWWWKSSRITNTFSDTGDELDFTIQEFPFFSILLGDFHPHLMSIPFVLTGVTVLVALFIARRSISFESLRKNVLGGLIVAVVVGASGFINFWDVGLLLLLSAGLVIAGWITTRQSGVKSLIRAGLPLAILWGIGILIFSPFYFGTAESQVQWPPLAPVKYGTRPIHLISIWVLLLGLAVPTIVFLTHRYVGVVVRMVRGTSTQRESDVHLMWRPAWITAMILTITPWTIWAVTHLAFNENAQIVDLFIRIPTTGVLGVISTLGIAVVLTRARRGTDDGAQFVLILGTLALYLIFAAELFFVHDLFGNRMNTVFKFYYQAWIVLSVVAGYGTIVWQKHHPSLRGRNLWMSRTAIGLLAVVVISSIYFPVAAAVSKTTASGLGPELNSLSFLERHDPDELNVITDITSIATKDDVLVEAVGGSYTDFGRISEGSGVPTIIGWVFHETQWHGSDDLFADREDDVRDIYTTDDSDELQRLIAKYDLTMVVVGPRETSTYGNIELGMFDTLGDRVIEHGKYTVFSIDN</sequence>
<feature type="transmembrane region" description="Helical" evidence="1">
    <location>
        <begin position="39"/>
        <end position="57"/>
    </location>
</feature>
<keyword evidence="4" id="KW-1185">Reference proteome</keyword>
<keyword evidence="1" id="KW-0472">Membrane</keyword>
<dbReference type="PANTHER" id="PTHR10790">
    <property type="entry name" value="TPR-DOMAIN CONTAINING PROTEIN"/>
    <property type="match status" value="1"/>
</dbReference>
<dbReference type="Proteomes" id="UP001321249">
    <property type="component" value="Unassembled WGS sequence"/>
</dbReference>
<accession>A0AAJ5ZEC6</accession>
<feature type="transmembrane region" description="Helical" evidence="1">
    <location>
        <begin position="551"/>
        <end position="570"/>
    </location>
</feature>
<dbReference type="PANTHER" id="PTHR10790:SF51">
    <property type="entry name" value="TETRATRICOPEPTIDE REPEAT PROTEIN"/>
    <property type="match status" value="1"/>
</dbReference>